<dbReference type="EMBL" id="MT142147">
    <property type="protein sequence ID" value="QJA75191.1"/>
    <property type="molecule type" value="Genomic_DNA"/>
</dbReference>
<evidence type="ECO:0000313" key="1">
    <source>
        <dbReference type="EMBL" id="QJA62229.1"/>
    </source>
</evidence>
<name>A0A6M3IX42_9ZZZZ</name>
<evidence type="ECO:0000313" key="2">
    <source>
        <dbReference type="EMBL" id="QJA75191.1"/>
    </source>
</evidence>
<accession>A0A6M3IX42</accession>
<organism evidence="1">
    <name type="scientific">viral metagenome</name>
    <dbReference type="NCBI Taxonomy" id="1070528"/>
    <lineage>
        <taxon>unclassified sequences</taxon>
        <taxon>metagenomes</taxon>
        <taxon>organismal metagenomes</taxon>
    </lineage>
</organism>
<dbReference type="EMBL" id="MT141465">
    <property type="protein sequence ID" value="QJA62229.1"/>
    <property type="molecule type" value="Genomic_DNA"/>
</dbReference>
<gene>
    <name evidence="2" type="ORF">MM415A01858_0001</name>
    <name evidence="1" type="ORF">MM415B00808_0014</name>
</gene>
<reference evidence="1" key="1">
    <citation type="submission" date="2020-03" db="EMBL/GenBank/DDBJ databases">
        <title>The deep terrestrial virosphere.</title>
        <authorList>
            <person name="Holmfeldt K."/>
            <person name="Nilsson E."/>
            <person name="Simone D."/>
            <person name="Lopez-Fernandez M."/>
            <person name="Wu X."/>
            <person name="de Brujin I."/>
            <person name="Lundin D."/>
            <person name="Andersson A."/>
            <person name="Bertilsson S."/>
            <person name="Dopson M."/>
        </authorList>
    </citation>
    <scope>NUCLEOTIDE SEQUENCE</scope>
    <source>
        <strain evidence="2">MM415A01858</strain>
        <strain evidence="1">MM415B00808</strain>
    </source>
</reference>
<proteinExistence type="predicted"/>
<sequence length="74" mass="8453">MKKAKRWWRHGDHPKVKQAYTGGLKTTCEKCDELLRVHGLLNGEKVCPGDWIVEYDDGSLKAVGHIEHAQKNLK</sequence>
<protein>
    <submittedName>
        <fullName evidence="1">Uncharacterized protein</fullName>
    </submittedName>
</protein>
<dbReference type="AlphaFoldDB" id="A0A6M3IX42"/>